<evidence type="ECO:0000313" key="6">
    <source>
        <dbReference type="Proteomes" id="UP000319148"/>
    </source>
</evidence>
<dbReference type="GO" id="GO:0003841">
    <property type="term" value="F:1-acylglycerol-3-phosphate O-acyltransferase activity"/>
    <property type="evidence" value="ECO:0007669"/>
    <property type="project" value="TreeGrafter"/>
</dbReference>
<feature type="domain" description="Phospholipid/glycerol acyltransferase" evidence="4">
    <location>
        <begin position="44"/>
        <end position="158"/>
    </location>
</feature>
<dbReference type="EMBL" id="VFIY01000005">
    <property type="protein sequence ID" value="TPD61662.1"/>
    <property type="molecule type" value="Genomic_DNA"/>
</dbReference>
<keyword evidence="3 5" id="KW-0012">Acyltransferase</keyword>
<gene>
    <name evidence="5" type="ORF">FIV46_05480</name>
</gene>
<proteinExistence type="predicted"/>
<keyword evidence="2 5" id="KW-0808">Transferase</keyword>
<evidence type="ECO:0000259" key="4">
    <source>
        <dbReference type="SMART" id="SM00563"/>
    </source>
</evidence>
<dbReference type="PANTHER" id="PTHR10434:SF40">
    <property type="entry name" value="1-ACYL-SN-GLYCEROL-3-PHOSPHATE ACYLTRANSFERASE"/>
    <property type="match status" value="1"/>
</dbReference>
<dbReference type="GO" id="GO:0006654">
    <property type="term" value="P:phosphatidic acid biosynthetic process"/>
    <property type="evidence" value="ECO:0007669"/>
    <property type="project" value="TreeGrafter"/>
</dbReference>
<dbReference type="CDD" id="cd07989">
    <property type="entry name" value="LPLAT_AGPAT-like"/>
    <property type="match status" value="1"/>
</dbReference>
<evidence type="ECO:0000256" key="1">
    <source>
        <dbReference type="ARBA" id="ARBA00005189"/>
    </source>
</evidence>
<dbReference type="SMART" id="SM00563">
    <property type="entry name" value="PlsC"/>
    <property type="match status" value="1"/>
</dbReference>
<accession>A0A501PNI6</accession>
<dbReference type="Proteomes" id="UP000319148">
    <property type="component" value="Unassembled WGS sequence"/>
</dbReference>
<dbReference type="PANTHER" id="PTHR10434">
    <property type="entry name" value="1-ACYL-SN-GLYCEROL-3-PHOSPHATE ACYLTRANSFERASE"/>
    <property type="match status" value="1"/>
</dbReference>
<dbReference type="AlphaFoldDB" id="A0A501PNI6"/>
<organism evidence="5 6">
    <name type="scientific">Emcibacter nanhaiensis</name>
    <dbReference type="NCBI Taxonomy" id="1505037"/>
    <lineage>
        <taxon>Bacteria</taxon>
        <taxon>Pseudomonadati</taxon>
        <taxon>Pseudomonadota</taxon>
        <taxon>Alphaproteobacteria</taxon>
        <taxon>Emcibacterales</taxon>
        <taxon>Emcibacteraceae</taxon>
        <taxon>Emcibacter</taxon>
    </lineage>
</organism>
<dbReference type="Pfam" id="PF01553">
    <property type="entry name" value="Acyltransferase"/>
    <property type="match status" value="1"/>
</dbReference>
<evidence type="ECO:0000256" key="2">
    <source>
        <dbReference type="ARBA" id="ARBA00022679"/>
    </source>
</evidence>
<protein>
    <submittedName>
        <fullName evidence="5">1-acyl-sn-glycerol-3-phosphate acyltransferase</fullName>
    </submittedName>
</protein>
<name>A0A501PNI6_9PROT</name>
<comment type="caution">
    <text evidence="5">The sequence shown here is derived from an EMBL/GenBank/DDBJ whole genome shotgun (WGS) entry which is preliminary data.</text>
</comment>
<keyword evidence="6" id="KW-1185">Reference proteome</keyword>
<dbReference type="OrthoDB" id="5290997at2"/>
<dbReference type="SUPFAM" id="SSF69593">
    <property type="entry name" value="Glycerol-3-phosphate (1)-acyltransferase"/>
    <property type="match status" value="1"/>
</dbReference>
<evidence type="ECO:0000313" key="5">
    <source>
        <dbReference type="EMBL" id="TPD61662.1"/>
    </source>
</evidence>
<dbReference type="RefSeq" id="WP_139939207.1">
    <property type="nucleotide sequence ID" value="NZ_JBHSYP010000003.1"/>
</dbReference>
<evidence type="ECO:0000256" key="3">
    <source>
        <dbReference type="ARBA" id="ARBA00023315"/>
    </source>
</evidence>
<comment type="pathway">
    <text evidence="1">Lipid metabolism.</text>
</comment>
<reference evidence="6" key="1">
    <citation type="submission" date="2019-06" db="EMBL/GenBank/DDBJ databases">
        <title>The complete genome of Emcibacter congregatus ZYLT.</title>
        <authorList>
            <person name="Zhao Z."/>
        </authorList>
    </citation>
    <scope>NUCLEOTIDE SEQUENCE [LARGE SCALE GENOMIC DNA]</scope>
    <source>
        <strain evidence="6">MCCC 1A06723</strain>
    </source>
</reference>
<dbReference type="InterPro" id="IPR002123">
    <property type="entry name" value="Plipid/glycerol_acylTrfase"/>
</dbReference>
<sequence>MLLPRKYLVKGQTLWSHSVVFLTRVIGGIRLEVRGRKNLPAEPSIVAMKHQSAFDTFIIHSLFKDPAIVMKAELLRIPIYGVFCRKSGMIPIDRSAGASSLRKMMKASGKALAAGRPVIIFPEGTRTLPGEHHPYQPGISGLYRHLDKPVVPVAVNSGLYWPKSGKVRPGGTIVIEFLEPIAPGMGKTEFLPLLEQQIESASQRLLPDPSGRENVT</sequence>